<sequence>MSLHYKIKSFTPVQALEDMAKVLQCQEDILKCQALYNQGIKHILMMRILFLFFTHFKTHIRLESFRSLTEEQVISFLFELAQIRKSSSMAKYVMYLRQFFDYLVENADTTLTSL</sequence>
<name>A0ABV7ZGW7_9HELI</name>
<organism evidence="1 2">
    <name type="scientific">Helicobacter baculiformis</name>
    <dbReference type="NCBI Taxonomy" id="427351"/>
    <lineage>
        <taxon>Bacteria</taxon>
        <taxon>Pseudomonadati</taxon>
        <taxon>Campylobacterota</taxon>
        <taxon>Epsilonproteobacteria</taxon>
        <taxon>Campylobacterales</taxon>
        <taxon>Helicobacteraceae</taxon>
        <taxon>Helicobacter</taxon>
    </lineage>
</organism>
<dbReference type="RefSeq" id="WP_233708984.1">
    <property type="nucleotide sequence ID" value="NZ_FZMF01000015.1"/>
</dbReference>
<gene>
    <name evidence="1" type="ORF">ACFOPX_00820</name>
</gene>
<comment type="caution">
    <text evidence="1">The sequence shown here is derived from an EMBL/GenBank/DDBJ whole genome shotgun (WGS) entry which is preliminary data.</text>
</comment>
<keyword evidence="2" id="KW-1185">Reference proteome</keyword>
<protein>
    <recommendedName>
        <fullName evidence="3">Core-binding (CB) domain-containing protein</fullName>
    </recommendedName>
</protein>
<evidence type="ECO:0000313" key="2">
    <source>
        <dbReference type="Proteomes" id="UP001595783"/>
    </source>
</evidence>
<proteinExistence type="predicted"/>
<dbReference type="EMBL" id="JBHRZO010000002">
    <property type="protein sequence ID" value="MFC3847078.1"/>
    <property type="molecule type" value="Genomic_DNA"/>
</dbReference>
<evidence type="ECO:0000313" key="1">
    <source>
        <dbReference type="EMBL" id="MFC3847078.1"/>
    </source>
</evidence>
<evidence type="ECO:0008006" key="3">
    <source>
        <dbReference type="Google" id="ProtNLM"/>
    </source>
</evidence>
<dbReference type="Proteomes" id="UP001595783">
    <property type="component" value="Unassembled WGS sequence"/>
</dbReference>
<reference evidence="2" key="1">
    <citation type="journal article" date="2019" name="Int. J. Syst. Evol. Microbiol.">
        <title>The Global Catalogue of Microorganisms (GCM) 10K type strain sequencing project: providing services to taxonomists for standard genome sequencing and annotation.</title>
        <authorList>
            <consortium name="The Broad Institute Genomics Platform"/>
            <consortium name="The Broad Institute Genome Sequencing Center for Infectious Disease"/>
            <person name="Wu L."/>
            <person name="Ma J."/>
        </authorList>
    </citation>
    <scope>NUCLEOTIDE SEQUENCE [LARGE SCALE GENOMIC DNA]</scope>
    <source>
        <strain evidence="2">CCUG 53816</strain>
    </source>
</reference>
<accession>A0ABV7ZGW7</accession>